<sequence length="228" mass="27207">MNIFLCILELKPMYLEIIYIQDKNTFDQVQDQFIIIQLITIQNINYHIENIHKNILHLVLLNHNLAFQKVVSILQKQLISYSQNMKKNQYPKNQICKHKNYHLLVIYQKQQNKQDTNFYLVQNKLNMQNNIQEYMMLNKCKKKVPPKCITKFKSENQLMLVKVFINQQFCCTKFIFIQIELLLKEYEKQCQLYNEYYIGTSQVTVFSNGSALFTRVGMTGNVNVVRSD</sequence>
<dbReference type="EMBL" id="CAJJDO010000007">
    <property type="protein sequence ID" value="CAD8138446.1"/>
    <property type="molecule type" value="Genomic_DNA"/>
</dbReference>
<proteinExistence type="predicted"/>
<evidence type="ECO:0000313" key="1">
    <source>
        <dbReference type="EMBL" id="CAD8138446.1"/>
    </source>
</evidence>
<evidence type="ECO:0000313" key="2">
    <source>
        <dbReference type="Proteomes" id="UP000689195"/>
    </source>
</evidence>
<reference evidence="1" key="1">
    <citation type="submission" date="2021-01" db="EMBL/GenBank/DDBJ databases">
        <authorList>
            <consortium name="Genoscope - CEA"/>
            <person name="William W."/>
        </authorList>
    </citation>
    <scope>NUCLEOTIDE SEQUENCE</scope>
</reference>
<accession>A0A8S1SF37</accession>
<gene>
    <name evidence="1" type="ORF">PPENT_87.1.T0070119</name>
</gene>
<keyword evidence="2" id="KW-1185">Reference proteome</keyword>
<name>A0A8S1SF37_9CILI</name>
<dbReference type="Proteomes" id="UP000689195">
    <property type="component" value="Unassembled WGS sequence"/>
</dbReference>
<organism evidence="1 2">
    <name type="scientific">Paramecium pentaurelia</name>
    <dbReference type="NCBI Taxonomy" id="43138"/>
    <lineage>
        <taxon>Eukaryota</taxon>
        <taxon>Sar</taxon>
        <taxon>Alveolata</taxon>
        <taxon>Ciliophora</taxon>
        <taxon>Intramacronucleata</taxon>
        <taxon>Oligohymenophorea</taxon>
        <taxon>Peniculida</taxon>
        <taxon>Parameciidae</taxon>
        <taxon>Paramecium</taxon>
    </lineage>
</organism>
<comment type="caution">
    <text evidence="1">The sequence shown here is derived from an EMBL/GenBank/DDBJ whole genome shotgun (WGS) entry which is preliminary data.</text>
</comment>
<dbReference type="AlphaFoldDB" id="A0A8S1SF37"/>
<protein>
    <submittedName>
        <fullName evidence="1">Uncharacterized protein</fullName>
    </submittedName>
</protein>